<dbReference type="PANTHER" id="PTHR43534">
    <property type="entry name" value="MIND SUPERFAMILY P-LOOP ATPASE CONTAINING AN INSERTED FERREDOXIN DOMAIN"/>
    <property type="match status" value="1"/>
</dbReference>
<feature type="domain" description="4Fe-4S ferredoxin-type" evidence="4">
    <location>
        <begin position="85"/>
        <end position="114"/>
    </location>
</feature>
<dbReference type="CDD" id="cd03110">
    <property type="entry name" value="SIMIBI_bact_arch"/>
    <property type="match status" value="1"/>
</dbReference>
<dbReference type="STRING" id="690850.Desaf_1828"/>
<dbReference type="GO" id="GO:0051536">
    <property type="term" value="F:iron-sulfur cluster binding"/>
    <property type="evidence" value="ECO:0007669"/>
    <property type="project" value="UniProtKB-KW"/>
</dbReference>
<dbReference type="InterPro" id="IPR017896">
    <property type="entry name" value="4Fe4S_Fe-S-bd"/>
</dbReference>
<dbReference type="GO" id="GO:0046872">
    <property type="term" value="F:metal ion binding"/>
    <property type="evidence" value="ECO:0007669"/>
    <property type="project" value="UniProtKB-KW"/>
</dbReference>
<evidence type="ECO:0000256" key="2">
    <source>
        <dbReference type="ARBA" id="ARBA00023004"/>
    </source>
</evidence>
<keyword evidence="6" id="KW-1185">Reference proteome</keyword>
<dbReference type="PROSITE" id="PS00198">
    <property type="entry name" value="4FE4S_FER_1"/>
    <property type="match status" value="1"/>
</dbReference>
<gene>
    <name evidence="5" type="ORF">Desaf_1828</name>
</gene>
<name>F3Z2C1_DESAF</name>
<dbReference type="KEGG" id="daf:Desaf_1828"/>
<sequence>MSQIVVLSGKGGTGKTSIVLGLATVMPSKILADCDVDAADLHLIAKPQAIFTQDFVSGELARIKADECTQCLLCQSRCRFEAITMEPRILAEHCEGCGLCAFICPVGAIKMEPRHCGWLYESRTRFGTMVHAMLKPGAENSGRLVTTVRRRANELAVQEGCAHVLVDGSPGIGCPVIASLTGADLALLVAEPTVSALHDLRRVHELARHFRIPCLVLVNKADLSSDRLREIRDFCSESGLRLVSEIPYDSVFTKAQLAGQSVVEFDPRSQKPRFEAIWDQMRETLEKTALVRL</sequence>
<evidence type="ECO:0000256" key="3">
    <source>
        <dbReference type="ARBA" id="ARBA00023014"/>
    </source>
</evidence>
<dbReference type="Proteomes" id="UP000007844">
    <property type="component" value="Chromosome"/>
</dbReference>
<dbReference type="InterPro" id="IPR002586">
    <property type="entry name" value="CobQ/CobB/MinD/ParA_Nub-bd_dom"/>
</dbReference>
<dbReference type="InterPro" id="IPR027417">
    <property type="entry name" value="P-loop_NTPase"/>
</dbReference>
<proteinExistence type="predicted"/>
<dbReference type="PANTHER" id="PTHR43534:SF1">
    <property type="entry name" value="4FE-4S CLUSTER CONTAINING PARA FAMILY ATPASE PROTEIN"/>
    <property type="match status" value="1"/>
</dbReference>
<accession>F3Z2C1</accession>
<dbReference type="Gene3D" id="3.40.50.300">
    <property type="entry name" value="P-loop containing nucleotide triphosphate hydrolases"/>
    <property type="match status" value="1"/>
</dbReference>
<protein>
    <submittedName>
        <fullName evidence="5">Cobyrinic acid ac-diamide synthase</fullName>
    </submittedName>
</protein>
<reference evidence="5 6" key="1">
    <citation type="journal article" date="2011" name="J. Bacteriol.">
        <title>Genome sequence of the mercury-methylating and pleomorphic Desulfovibrio africanus Strain Walvis Bay.</title>
        <authorList>
            <person name="Brown S.D."/>
            <person name="Wall J.D."/>
            <person name="Kucken A.M."/>
            <person name="Gilmour C.C."/>
            <person name="Podar M."/>
            <person name="Brandt C.C."/>
            <person name="Teshima H."/>
            <person name="Detter J.C."/>
            <person name="Han C.S."/>
            <person name="Land M.L."/>
            <person name="Lucas S."/>
            <person name="Han J."/>
            <person name="Pennacchio L."/>
            <person name="Nolan M."/>
            <person name="Pitluck S."/>
            <person name="Woyke T."/>
            <person name="Goodwin L."/>
            <person name="Palumbo A.V."/>
            <person name="Elias D.A."/>
        </authorList>
    </citation>
    <scope>NUCLEOTIDE SEQUENCE [LARGE SCALE GENOMIC DNA]</scope>
    <source>
        <strain evidence="5 6">Walvis Bay</strain>
    </source>
</reference>
<dbReference type="HOGENOM" id="CLU_067767_1_0_7"/>
<keyword evidence="2" id="KW-0408">Iron</keyword>
<dbReference type="EMBL" id="CP003221">
    <property type="protein sequence ID" value="EGJ50161.1"/>
    <property type="molecule type" value="Genomic_DNA"/>
</dbReference>
<organism evidence="5 6">
    <name type="scientific">Desulfocurvibacter africanus subsp. africanus str. Walvis Bay</name>
    <dbReference type="NCBI Taxonomy" id="690850"/>
    <lineage>
        <taxon>Bacteria</taxon>
        <taxon>Pseudomonadati</taxon>
        <taxon>Thermodesulfobacteriota</taxon>
        <taxon>Desulfovibrionia</taxon>
        <taxon>Desulfovibrionales</taxon>
        <taxon>Desulfovibrionaceae</taxon>
        <taxon>Desulfocurvibacter</taxon>
    </lineage>
</organism>
<dbReference type="RefSeq" id="WP_014259919.1">
    <property type="nucleotide sequence ID" value="NC_016629.1"/>
</dbReference>
<dbReference type="Gene3D" id="3.30.70.20">
    <property type="match status" value="1"/>
</dbReference>
<evidence type="ECO:0000313" key="6">
    <source>
        <dbReference type="Proteomes" id="UP000007844"/>
    </source>
</evidence>
<dbReference type="AlphaFoldDB" id="F3Z2C1"/>
<dbReference type="SUPFAM" id="SSF52540">
    <property type="entry name" value="P-loop containing nucleoside triphosphate hydrolases"/>
    <property type="match status" value="1"/>
</dbReference>
<dbReference type="Pfam" id="PF01656">
    <property type="entry name" value="CbiA"/>
    <property type="match status" value="1"/>
</dbReference>
<dbReference type="SUPFAM" id="SSF54862">
    <property type="entry name" value="4Fe-4S ferredoxins"/>
    <property type="match status" value="1"/>
</dbReference>
<dbReference type="PROSITE" id="PS51379">
    <property type="entry name" value="4FE4S_FER_2"/>
    <property type="match status" value="1"/>
</dbReference>
<evidence type="ECO:0000313" key="5">
    <source>
        <dbReference type="EMBL" id="EGJ50161.1"/>
    </source>
</evidence>
<evidence type="ECO:0000259" key="4">
    <source>
        <dbReference type="PROSITE" id="PS51379"/>
    </source>
</evidence>
<dbReference type="Pfam" id="PF00037">
    <property type="entry name" value="Fer4"/>
    <property type="match status" value="1"/>
</dbReference>
<keyword evidence="1" id="KW-0479">Metal-binding</keyword>
<dbReference type="eggNOG" id="COG1149">
    <property type="taxonomic scope" value="Bacteria"/>
</dbReference>
<evidence type="ECO:0000256" key="1">
    <source>
        <dbReference type="ARBA" id="ARBA00022723"/>
    </source>
</evidence>
<dbReference type="InterPro" id="IPR017900">
    <property type="entry name" value="4Fe4S_Fe_S_CS"/>
</dbReference>
<keyword evidence="3" id="KW-0411">Iron-sulfur</keyword>